<evidence type="ECO:0000313" key="3">
    <source>
        <dbReference type="Proteomes" id="UP001208570"/>
    </source>
</evidence>
<gene>
    <name evidence="2" type="ORF">LSH36_396g05020</name>
</gene>
<keyword evidence="1" id="KW-0812">Transmembrane</keyword>
<evidence type="ECO:0000256" key="1">
    <source>
        <dbReference type="SAM" id="Phobius"/>
    </source>
</evidence>
<dbReference type="AlphaFoldDB" id="A0AAD9N1E1"/>
<sequence length="110" mass="12410">MSDNKFRCHVWCYNVPAAIVFFTVLLALCLAIIPFIEAKLIFDGSETGLEFVHAGVVWLCVLTLYMAVMQISKRKELMLNIEEYSTCFRNQTAETGDVTIDMACDESIMG</sequence>
<protein>
    <submittedName>
        <fullName evidence="2">Uncharacterized protein</fullName>
    </submittedName>
</protein>
<organism evidence="2 3">
    <name type="scientific">Paralvinella palmiformis</name>
    <dbReference type="NCBI Taxonomy" id="53620"/>
    <lineage>
        <taxon>Eukaryota</taxon>
        <taxon>Metazoa</taxon>
        <taxon>Spiralia</taxon>
        <taxon>Lophotrochozoa</taxon>
        <taxon>Annelida</taxon>
        <taxon>Polychaeta</taxon>
        <taxon>Sedentaria</taxon>
        <taxon>Canalipalpata</taxon>
        <taxon>Terebellida</taxon>
        <taxon>Terebelliformia</taxon>
        <taxon>Alvinellidae</taxon>
        <taxon>Paralvinella</taxon>
    </lineage>
</organism>
<dbReference type="EMBL" id="JAODUP010000396">
    <property type="protein sequence ID" value="KAK2150669.1"/>
    <property type="molecule type" value="Genomic_DNA"/>
</dbReference>
<reference evidence="2" key="1">
    <citation type="journal article" date="2023" name="Mol. Biol. Evol.">
        <title>Third-Generation Sequencing Reveals the Adaptive Role of the Epigenome in Three Deep-Sea Polychaetes.</title>
        <authorList>
            <person name="Perez M."/>
            <person name="Aroh O."/>
            <person name="Sun Y."/>
            <person name="Lan Y."/>
            <person name="Juniper S.K."/>
            <person name="Young C.R."/>
            <person name="Angers B."/>
            <person name="Qian P.Y."/>
        </authorList>
    </citation>
    <scope>NUCLEOTIDE SEQUENCE</scope>
    <source>
        <strain evidence="2">P08H-3</strain>
    </source>
</reference>
<keyword evidence="1" id="KW-1133">Transmembrane helix</keyword>
<name>A0AAD9N1E1_9ANNE</name>
<feature type="non-terminal residue" evidence="2">
    <location>
        <position position="1"/>
    </location>
</feature>
<proteinExistence type="predicted"/>
<feature type="transmembrane region" description="Helical" evidence="1">
    <location>
        <begin position="48"/>
        <end position="68"/>
    </location>
</feature>
<comment type="caution">
    <text evidence="2">The sequence shown here is derived from an EMBL/GenBank/DDBJ whole genome shotgun (WGS) entry which is preliminary data.</text>
</comment>
<keyword evidence="1" id="KW-0472">Membrane</keyword>
<dbReference type="Proteomes" id="UP001208570">
    <property type="component" value="Unassembled WGS sequence"/>
</dbReference>
<accession>A0AAD9N1E1</accession>
<keyword evidence="3" id="KW-1185">Reference proteome</keyword>
<evidence type="ECO:0000313" key="2">
    <source>
        <dbReference type="EMBL" id="KAK2150669.1"/>
    </source>
</evidence>
<feature type="transmembrane region" description="Helical" evidence="1">
    <location>
        <begin position="12"/>
        <end position="36"/>
    </location>
</feature>